<dbReference type="RefSeq" id="WP_166454451.1">
    <property type="nucleotide sequence ID" value="NZ_JAAOMA010000138.1"/>
</dbReference>
<dbReference type="PANTHER" id="PTHR44845">
    <property type="entry name" value="CARRIER DOMAIN-CONTAINING PROTEIN"/>
    <property type="match status" value="1"/>
</dbReference>
<keyword evidence="5" id="KW-1185">Reference proteome</keyword>
<comment type="caution">
    <text evidence="4">The sequence shown here is derived from an EMBL/GenBank/DDBJ whole genome shotgun (WGS) entry which is preliminary data.</text>
</comment>
<evidence type="ECO:0000313" key="5">
    <source>
        <dbReference type="Proteomes" id="UP001515641"/>
    </source>
</evidence>
<gene>
    <name evidence="4" type="ORF">HA052_27215</name>
</gene>
<dbReference type="Gene3D" id="3.40.50.980">
    <property type="match status" value="1"/>
</dbReference>
<feature type="domain" description="AMP-dependent synthetase/ligase" evidence="3">
    <location>
        <begin position="1"/>
        <end position="114"/>
    </location>
</feature>
<evidence type="ECO:0000256" key="1">
    <source>
        <dbReference type="ARBA" id="ARBA00022450"/>
    </source>
</evidence>
<keyword evidence="2" id="KW-0597">Phosphoprotein</keyword>
<organism evidence="4 5">
    <name type="scientific">Chromobacterium fluminis</name>
    <dbReference type="NCBI Taxonomy" id="3044269"/>
    <lineage>
        <taxon>Bacteria</taxon>
        <taxon>Pseudomonadati</taxon>
        <taxon>Pseudomonadota</taxon>
        <taxon>Betaproteobacteria</taxon>
        <taxon>Neisseriales</taxon>
        <taxon>Chromobacteriaceae</taxon>
        <taxon>Chromobacterium</taxon>
    </lineage>
</organism>
<dbReference type="Proteomes" id="UP001515641">
    <property type="component" value="Unassembled WGS sequence"/>
</dbReference>
<keyword evidence="1" id="KW-0596">Phosphopantetheine</keyword>
<feature type="non-terminal residue" evidence="4">
    <location>
        <position position="1"/>
    </location>
</feature>
<dbReference type="EMBL" id="JAAOMA010000138">
    <property type="protein sequence ID" value="NHR08872.1"/>
    <property type="molecule type" value="Genomic_DNA"/>
</dbReference>
<name>A0ABX0LAP3_9NEIS</name>
<evidence type="ECO:0000313" key="4">
    <source>
        <dbReference type="EMBL" id="NHR08872.1"/>
    </source>
</evidence>
<reference evidence="4 5" key="1">
    <citation type="submission" date="2020-03" db="EMBL/GenBank/DDBJ databases">
        <title>Draft genome sequence of environmentally isolated cultures.</title>
        <authorList>
            <person name="Wilson H.S."/>
            <person name="De Leon M.E."/>
        </authorList>
    </citation>
    <scope>NUCLEOTIDE SEQUENCE [LARGE SCALE GENOMIC DNA]</scope>
    <source>
        <strain evidence="4 5">HSC-31F16</strain>
    </source>
</reference>
<protein>
    <submittedName>
        <fullName evidence="4">AMP-binding protein</fullName>
    </submittedName>
</protein>
<evidence type="ECO:0000259" key="3">
    <source>
        <dbReference type="Pfam" id="PF00501"/>
    </source>
</evidence>
<sequence>LARRLRADGVSPETLVAVALPRSIDLVVALLAVLKAGGAYLPIDLDYPAERIAFMLADAQPAVVLSRSELLAGLPVERALCLDQINDALETLSDAPLDLAGDDRHPAYVIYTSG</sequence>
<proteinExistence type="predicted"/>
<evidence type="ECO:0000256" key="2">
    <source>
        <dbReference type="ARBA" id="ARBA00022553"/>
    </source>
</evidence>
<dbReference type="InterPro" id="IPR000873">
    <property type="entry name" value="AMP-dep_synth/lig_dom"/>
</dbReference>
<feature type="non-terminal residue" evidence="4">
    <location>
        <position position="114"/>
    </location>
</feature>
<dbReference type="PANTHER" id="PTHR44845:SF6">
    <property type="entry name" value="BETA-ALANINE-ACTIVATING ENZYME"/>
    <property type="match status" value="1"/>
</dbReference>
<dbReference type="SUPFAM" id="SSF56801">
    <property type="entry name" value="Acetyl-CoA synthetase-like"/>
    <property type="match status" value="1"/>
</dbReference>
<accession>A0ABX0LAP3</accession>
<dbReference type="Pfam" id="PF00501">
    <property type="entry name" value="AMP-binding"/>
    <property type="match status" value="1"/>
</dbReference>